<dbReference type="KEGG" id="pnl:PNK_p0060"/>
<dbReference type="NCBIfam" id="TIGR03696">
    <property type="entry name" value="Rhs_assc_core"/>
    <property type="match status" value="1"/>
</dbReference>
<organism evidence="1 2">
    <name type="scientific">Candidatus Protochlamydia naegleriophila</name>
    <dbReference type="NCBI Taxonomy" id="389348"/>
    <lineage>
        <taxon>Bacteria</taxon>
        <taxon>Pseudomonadati</taxon>
        <taxon>Chlamydiota</taxon>
        <taxon>Chlamydiia</taxon>
        <taxon>Parachlamydiales</taxon>
        <taxon>Parachlamydiaceae</taxon>
        <taxon>Candidatus Protochlamydia</taxon>
    </lineage>
</organism>
<accession>A0A0U5JHN2</accession>
<dbReference type="Proteomes" id="UP000069902">
    <property type="component" value="Plasmid pPNK"/>
</dbReference>
<dbReference type="InterPro" id="IPR022385">
    <property type="entry name" value="Rhs_assc_core"/>
</dbReference>
<evidence type="ECO:0000313" key="1">
    <source>
        <dbReference type="EMBL" id="CUI18114.1"/>
    </source>
</evidence>
<dbReference type="PANTHER" id="PTHR32305">
    <property type="match status" value="1"/>
</dbReference>
<geneLocation type="plasmid" evidence="2">
    <name>pPNK</name>
</geneLocation>
<evidence type="ECO:0000313" key="2">
    <source>
        <dbReference type="Proteomes" id="UP000069902"/>
    </source>
</evidence>
<name>A0A0U5JHN2_9BACT</name>
<dbReference type="PATRIC" id="fig|389348.3.peg.2826"/>
<dbReference type="PRINTS" id="PR00394">
    <property type="entry name" value="RHSPROTEIN"/>
</dbReference>
<dbReference type="InterPro" id="IPR050708">
    <property type="entry name" value="T6SS_VgrG/RHS"/>
</dbReference>
<gene>
    <name evidence="1" type="ORF">PNK_p0060</name>
</gene>
<keyword evidence="2" id="KW-1185">Reference proteome</keyword>
<sequence length="234" mass="25876">MGNPWRFASKRVDPETGWVYFGRRFYDPSNGRWTTTDPLGFADGPNLYAYLHHSPLSAFDAYGLVGEAYRDGCNVATNPNYFDGISNEYSPVFGDNAGNDAWLNVQKQEWFESAVAGFVHGCVNFVANTCQDFHSLFLIIGMDNLDVSMEEKLLIYQAHITSQNTQIAALDGFVQETMGIDAKNATYQAARDTSLLGLELASLAVAITGAVKAVTYCARLSRLAPLKPKWQNAY</sequence>
<dbReference type="Gene3D" id="2.180.10.10">
    <property type="entry name" value="RHS repeat-associated core"/>
    <property type="match status" value="1"/>
</dbReference>
<dbReference type="EMBL" id="LN879503">
    <property type="protein sequence ID" value="CUI18114.1"/>
    <property type="molecule type" value="Genomic_DNA"/>
</dbReference>
<reference evidence="2" key="1">
    <citation type="submission" date="2015-09" db="EMBL/GenBank/DDBJ databases">
        <authorList>
            <person name="Bertelli C."/>
        </authorList>
    </citation>
    <scope>NUCLEOTIDE SEQUENCE [LARGE SCALE GENOMIC DNA]</scope>
    <source>
        <strain evidence="2">KNic</strain>
        <plasmid evidence="2">pPNK</plasmid>
    </source>
</reference>
<dbReference type="PANTHER" id="PTHR32305:SF15">
    <property type="entry name" value="PROTEIN RHSA-RELATED"/>
    <property type="match status" value="1"/>
</dbReference>
<protein>
    <submittedName>
        <fullName evidence="1">Rhs family protein</fullName>
    </submittedName>
</protein>
<dbReference type="AlphaFoldDB" id="A0A0U5JHN2"/>
<dbReference type="InParanoid" id="A0A0U5JHN2"/>
<proteinExistence type="predicted"/>